<name>A0A812Q590_9DINO</name>
<evidence type="ECO:0000256" key="1">
    <source>
        <dbReference type="SAM" id="MobiDB-lite"/>
    </source>
</evidence>
<feature type="compositionally biased region" description="Low complexity" evidence="1">
    <location>
        <begin position="136"/>
        <end position="152"/>
    </location>
</feature>
<evidence type="ECO:0000313" key="3">
    <source>
        <dbReference type="Proteomes" id="UP000604046"/>
    </source>
</evidence>
<sequence length="476" mass="52516">MAAPLSQPTGQSPLASPAGSVAAEIPVPPETTQQEEELLFGTGQPGGQQTAGGNPFQGLGTAAATPAVPTVQERMLEMLANMVQQQQEQTKQTQQMLSAMLRRMDLEDERRFKAEREREEEAKKEAVPVANRDPFATSGTASASSSSGPKPAGSGGMASNRADKYLPQLPVIAHQEMGRDRMREIEAWHGFLETLSSWLALQDEAYVNNLRLCIGVKDEIQQDRLPADTAARSAKLFYLLSQSLAKWERGLELLRSCSKRQNMSATGYEAVRTIHMNYSIVSRMEAVYVREACMKIHAKCGHLKKPMDIIRHLEDGIAKAEVKLSNFPELKLTEADRCSLLQAVSHQARQYVALHGNAQSWGELTKSLKYFEEQLRMCEPIPTSSSRSMNDDILCDYCGRKGSAFVIVPTKLCRDKPKVLLGPWLVQNGPIEGSRCVEQFAKRAPQNGAALSLAHARDERRGPPLLWEHGVVPTAL</sequence>
<dbReference type="Proteomes" id="UP000604046">
    <property type="component" value="Unassembled WGS sequence"/>
</dbReference>
<comment type="caution">
    <text evidence="2">The sequence shown here is derived from an EMBL/GenBank/DDBJ whole genome shotgun (WGS) entry which is preliminary data.</text>
</comment>
<organism evidence="2 3">
    <name type="scientific">Symbiodinium natans</name>
    <dbReference type="NCBI Taxonomy" id="878477"/>
    <lineage>
        <taxon>Eukaryota</taxon>
        <taxon>Sar</taxon>
        <taxon>Alveolata</taxon>
        <taxon>Dinophyceae</taxon>
        <taxon>Suessiales</taxon>
        <taxon>Symbiodiniaceae</taxon>
        <taxon>Symbiodinium</taxon>
    </lineage>
</organism>
<feature type="region of interest" description="Disordered" evidence="1">
    <location>
        <begin position="1"/>
        <end position="65"/>
    </location>
</feature>
<dbReference type="OrthoDB" id="443183at2759"/>
<reference evidence="2" key="1">
    <citation type="submission" date="2021-02" db="EMBL/GenBank/DDBJ databases">
        <authorList>
            <person name="Dougan E. K."/>
            <person name="Rhodes N."/>
            <person name="Thang M."/>
            <person name="Chan C."/>
        </authorList>
    </citation>
    <scope>NUCLEOTIDE SEQUENCE</scope>
</reference>
<protein>
    <submittedName>
        <fullName evidence="2">Uncharacterized protein</fullName>
    </submittedName>
</protein>
<feature type="region of interest" description="Disordered" evidence="1">
    <location>
        <begin position="112"/>
        <end position="161"/>
    </location>
</feature>
<feature type="compositionally biased region" description="Polar residues" evidence="1">
    <location>
        <begin position="1"/>
        <end position="14"/>
    </location>
</feature>
<gene>
    <name evidence="2" type="ORF">SNAT2548_LOCUS20049</name>
</gene>
<evidence type="ECO:0000313" key="2">
    <source>
        <dbReference type="EMBL" id="CAE7368394.1"/>
    </source>
</evidence>
<proteinExistence type="predicted"/>
<accession>A0A812Q590</accession>
<feature type="compositionally biased region" description="Basic and acidic residues" evidence="1">
    <location>
        <begin position="112"/>
        <end position="126"/>
    </location>
</feature>
<dbReference type="EMBL" id="CAJNDS010002198">
    <property type="protein sequence ID" value="CAE7368394.1"/>
    <property type="molecule type" value="Genomic_DNA"/>
</dbReference>
<dbReference type="AlphaFoldDB" id="A0A812Q590"/>
<keyword evidence="3" id="KW-1185">Reference proteome</keyword>